<feature type="compositionally biased region" description="Basic residues" evidence="1">
    <location>
        <begin position="190"/>
        <end position="202"/>
    </location>
</feature>
<evidence type="ECO:0000256" key="1">
    <source>
        <dbReference type="SAM" id="MobiDB-lite"/>
    </source>
</evidence>
<reference evidence="2" key="1">
    <citation type="submission" date="2022-10" db="EMBL/GenBank/DDBJ databases">
        <title>Novel sulphate-reducing endosymbionts in the free-living metamonad Anaeramoeba.</title>
        <authorList>
            <person name="Jerlstrom-Hultqvist J."/>
            <person name="Cepicka I."/>
            <person name="Gallot-Lavallee L."/>
            <person name="Salas-Leiva D."/>
            <person name="Curtis B.A."/>
            <person name="Zahonova K."/>
            <person name="Pipaliya S."/>
            <person name="Dacks J."/>
            <person name="Roger A.J."/>
        </authorList>
    </citation>
    <scope>NUCLEOTIDE SEQUENCE</scope>
    <source>
        <strain evidence="2">BMAN</strain>
    </source>
</reference>
<evidence type="ECO:0000313" key="3">
    <source>
        <dbReference type="Proteomes" id="UP001149090"/>
    </source>
</evidence>
<protein>
    <submittedName>
        <fullName evidence="2">Centrosome spindle pole associated protein</fullName>
    </submittedName>
</protein>
<proteinExistence type="predicted"/>
<name>A0A9Q0LWP2_ANAIG</name>
<organism evidence="2 3">
    <name type="scientific">Anaeramoeba ignava</name>
    <name type="common">Anaerobic marine amoeba</name>
    <dbReference type="NCBI Taxonomy" id="1746090"/>
    <lineage>
        <taxon>Eukaryota</taxon>
        <taxon>Metamonada</taxon>
        <taxon>Anaeramoebidae</taxon>
        <taxon>Anaeramoeba</taxon>
    </lineage>
</organism>
<dbReference type="AlphaFoldDB" id="A0A9Q0LWP2"/>
<sequence length="819" mass="101295">MFESKQENNQIQIELRHINQKFKIPNIKTISYKNAVSFCSRKLNLEENQIYFLNQNIPIKEKEIFYESINESIQKLTEQSRKICNNYYIIDVVKPDKFQEKLKKQEERINQEQERLRKQKENQEEERIRREKEELEEERLRRQEEEEEKERKRKEEQERRRKKKEEERIRKEQEQERIRKEEEEEEEKERKRRQKEKRRKKREKEERIRKQKEEEEEERIRKEQEEERKRKQKEKRKKQKEQERIRIREQEEEEERIRKEEEEERIRKQKEKRRKQREQERIREQKEREQEEKERIKKREKIKDLNQKTKGIVEFRLIDYDEYQKLSNLNYGGIEIKFSFKNQKYSIFQAENWLKEDSIKFCSEKFEISRSRINLVYNEFVIPNFDYLLDGINKINSFLNQPENNRNNIISVDVIDIVDYNFIPYFNNQDKFYKIEKIQLPKKNQSNCETIPIRINKSIKNQKEIKENITIKIEEDTFSETKGIQIIFMKEKNNKKKKKKKKKDKQEIEENPMKYPFDISTKNKEQPKKPVEIIFEPKTFEIEEGNILSLFHYNEEKKEWEEEEENIYINTETRKLKVVLNHFSIHYVKEIKPPKIDLDEKLFDPNWNVSWSENYNRQEFRGGMPYYVARGFQRKALLVPDFYKYEDWCVAFHGTCYKVLDPIVGKKEGLKATDRTWGYGVYCSPSYKYASIYGIGAHFDEDQNLWVYPRHSWILNFLPDKKPDETEITLLILQLRVKLSNFNPYPYGYYANKNDYDIFPETWQYSMFNKFRYCCNDPHVDSKEIEWRIKDPKNIKVYGILTRTIKLKELKEWIKQIEW</sequence>
<dbReference type="PANTHER" id="PTHR12239:SF41">
    <property type="entry name" value="MEMBRANE ASSOCIATED PROTEIN, PUTATIVE-RELATED"/>
    <property type="match status" value="1"/>
</dbReference>
<evidence type="ECO:0000313" key="2">
    <source>
        <dbReference type="EMBL" id="KAJ5080026.1"/>
    </source>
</evidence>
<comment type="caution">
    <text evidence="2">The sequence shown here is derived from an EMBL/GenBank/DDBJ whole genome shotgun (WGS) entry which is preliminary data.</text>
</comment>
<accession>A0A9Q0LWP2</accession>
<feature type="compositionally biased region" description="Basic and acidic residues" evidence="1">
    <location>
        <begin position="203"/>
        <end position="229"/>
    </location>
</feature>
<dbReference type="PANTHER" id="PTHR12239">
    <property type="entry name" value="PROTEIN CBG20215-RELATED"/>
    <property type="match status" value="1"/>
</dbReference>
<dbReference type="EMBL" id="JAPDFW010000016">
    <property type="protein sequence ID" value="KAJ5080026.1"/>
    <property type="molecule type" value="Genomic_DNA"/>
</dbReference>
<feature type="region of interest" description="Disordered" evidence="1">
    <location>
        <begin position="150"/>
        <end position="244"/>
    </location>
</feature>
<dbReference type="InterPro" id="IPR052293">
    <property type="entry name" value="SRRP"/>
</dbReference>
<dbReference type="Proteomes" id="UP001149090">
    <property type="component" value="Unassembled WGS sequence"/>
</dbReference>
<feature type="compositionally biased region" description="Basic and acidic residues" evidence="1">
    <location>
        <begin position="150"/>
        <end position="181"/>
    </location>
</feature>
<feature type="compositionally biased region" description="Basic residues" evidence="1">
    <location>
        <begin position="230"/>
        <end position="239"/>
    </location>
</feature>
<gene>
    <name evidence="2" type="ORF">M0811_14234</name>
</gene>
<keyword evidence="3" id="KW-1185">Reference proteome</keyword>